<keyword evidence="2" id="KW-0547">Nucleotide-binding</keyword>
<dbReference type="PANTHER" id="PTHR23359">
    <property type="entry name" value="NUCLEOTIDE KINASE"/>
    <property type="match status" value="1"/>
</dbReference>
<dbReference type="STRING" id="94130.A0A2Z6SN49"/>
<dbReference type="PRINTS" id="PR00094">
    <property type="entry name" value="ADENYLTKNASE"/>
</dbReference>
<dbReference type="GO" id="GO:0005524">
    <property type="term" value="F:ATP binding"/>
    <property type="evidence" value="ECO:0007669"/>
    <property type="project" value="InterPro"/>
</dbReference>
<comment type="similarity">
    <text evidence="4">Belongs to the adenylate kinase family.</text>
</comment>
<evidence type="ECO:0000313" key="5">
    <source>
        <dbReference type="EMBL" id="GBC08857.1"/>
    </source>
</evidence>
<name>A0A2Z6SN49_9GLOM</name>
<reference evidence="6" key="2">
    <citation type="submission" date="2019-10" db="EMBL/GenBank/DDBJ databases">
        <title>Conservation and host-specific expression of non-tandemly repeated heterogenous ribosome RNA gene in arbuscular mycorrhizal fungi.</title>
        <authorList>
            <person name="Maeda T."/>
            <person name="Kobayashi Y."/>
            <person name="Nakagawa T."/>
            <person name="Ezawa T."/>
            <person name="Yamaguchi K."/>
            <person name="Bino T."/>
            <person name="Nishimoto Y."/>
            <person name="Shigenobu S."/>
            <person name="Kawaguchi M."/>
        </authorList>
    </citation>
    <scope>NUCLEOTIDE SEQUENCE</scope>
    <source>
        <strain evidence="6">HR1</strain>
    </source>
</reference>
<gene>
    <name evidence="6" type="ORF">RCL2_002756100</name>
    <name evidence="5" type="ORF">RclHR1_08430006</name>
</gene>
<evidence type="ECO:0000313" key="6">
    <source>
        <dbReference type="EMBL" id="GET01137.1"/>
    </source>
</evidence>
<proteinExistence type="inferred from homology"/>
<dbReference type="InterPro" id="IPR033690">
    <property type="entry name" value="Adenylat_kinase_CS"/>
</dbReference>
<dbReference type="Proteomes" id="UP000247702">
    <property type="component" value="Unassembled WGS sequence"/>
</dbReference>
<dbReference type="GO" id="GO:0019205">
    <property type="term" value="F:nucleobase-containing compound kinase activity"/>
    <property type="evidence" value="ECO:0007669"/>
    <property type="project" value="InterPro"/>
</dbReference>
<dbReference type="PROSITE" id="PS00113">
    <property type="entry name" value="ADENYLATE_KINASE"/>
    <property type="match status" value="1"/>
</dbReference>
<evidence type="ECO:0000256" key="1">
    <source>
        <dbReference type="ARBA" id="ARBA00022679"/>
    </source>
</evidence>
<dbReference type="AlphaFoldDB" id="A0A2Z6SN49"/>
<keyword evidence="7" id="KW-1185">Reference proteome</keyword>
<evidence type="ECO:0000313" key="7">
    <source>
        <dbReference type="Proteomes" id="UP000247702"/>
    </source>
</evidence>
<sequence>MGALLSPTITIRISQNVSSSTRHFISIREAIFLTKNHNLASTLPSPNPKSYLHTLSAKHANLNFINEKSYISVKSLGNFRRISTSSLRASPPNAEMPKFQPNISTVRYLPPPNSLDGSQISPEVGNTEETEVQRINEIKNAKLIFNQSWKNIEDAYGRNKLCLPREIIWLMGAPASGKGTHTKSLLKARGIDNPAISMSKLLTSPECQELINKGQMISDGKVLESLFRALLNCDPTVGCLVDGFPRTEIQVECLKLLYDKMHELRREFWDTPLREKFPRPTFRICVLYVDEEVSVERQLMRGKQIKEHNAMVRQTGQDELVEERVTDYDENLIRARYKIFKEHFGALMKLAKIFPFHLINAVGTIEEVMYLILKEFEYQSSLELDHDTYDKIAHIPLATKISIHARQDLISRLEHYQDTEPELFLKAIRFVDSQVIPMVQRHAISGHALVRTSSQELGDQHLVDMIMDVLSERGYHVMFDDRVQEIPARINPETWEIILEKRHNYMFSLRFPKHIIQPLEQKF</sequence>
<dbReference type="CDD" id="cd01428">
    <property type="entry name" value="ADK"/>
    <property type="match status" value="1"/>
</dbReference>
<dbReference type="GO" id="GO:0006139">
    <property type="term" value="P:nucleobase-containing compound metabolic process"/>
    <property type="evidence" value="ECO:0007669"/>
    <property type="project" value="InterPro"/>
</dbReference>
<evidence type="ECO:0000256" key="2">
    <source>
        <dbReference type="ARBA" id="ARBA00022741"/>
    </source>
</evidence>
<reference evidence="5 7" key="1">
    <citation type="submission" date="2017-11" db="EMBL/GenBank/DDBJ databases">
        <title>The genome of Rhizophagus clarus HR1 reveals common genetic basis of auxotrophy among arbuscular mycorrhizal fungi.</title>
        <authorList>
            <person name="Kobayashi Y."/>
        </authorList>
    </citation>
    <scope>NUCLEOTIDE SEQUENCE [LARGE SCALE GENOMIC DNA]</scope>
    <source>
        <strain evidence="5 7">HR1</strain>
    </source>
</reference>
<keyword evidence="1 4" id="KW-0808">Transferase</keyword>
<dbReference type="SUPFAM" id="SSF52540">
    <property type="entry name" value="P-loop containing nucleoside triphosphate hydrolases"/>
    <property type="match status" value="1"/>
</dbReference>
<organism evidence="5 7">
    <name type="scientific">Rhizophagus clarus</name>
    <dbReference type="NCBI Taxonomy" id="94130"/>
    <lineage>
        <taxon>Eukaryota</taxon>
        <taxon>Fungi</taxon>
        <taxon>Fungi incertae sedis</taxon>
        <taxon>Mucoromycota</taxon>
        <taxon>Glomeromycotina</taxon>
        <taxon>Glomeromycetes</taxon>
        <taxon>Glomerales</taxon>
        <taxon>Glomeraceae</taxon>
        <taxon>Rhizophagus</taxon>
    </lineage>
</organism>
<protein>
    <submittedName>
        <fullName evidence="6">Nucleoside monophosphate kinase</fullName>
    </submittedName>
</protein>
<dbReference type="Gene3D" id="3.40.50.300">
    <property type="entry name" value="P-loop containing nucleotide triphosphate hydrolases"/>
    <property type="match status" value="1"/>
</dbReference>
<dbReference type="OrthoDB" id="248923at2759"/>
<evidence type="ECO:0000256" key="3">
    <source>
        <dbReference type="ARBA" id="ARBA00022777"/>
    </source>
</evidence>
<dbReference type="InterPro" id="IPR027417">
    <property type="entry name" value="P-loop_NTPase"/>
</dbReference>
<keyword evidence="3 4" id="KW-0418">Kinase</keyword>
<dbReference type="Proteomes" id="UP000615446">
    <property type="component" value="Unassembled WGS sequence"/>
</dbReference>
<dbReference type="EMBL" id="BEXD01004252">
    <property type="protein sequence ID" value="GBC08857.1"/>
    <property type="molecule type" value="Genomic_DNA"/>
</dbReference>
<accession>A0A2Z6SN49</accession>
<evidence type="ECO:0000256" key="4">
    <source>
        <dbReference type="RuleBase" id="RU003330"/>
    </source>
</evidence>
<dbReference type="InterPro" id="IPR000850">
    <property type="entry name" value="Adenylat/UMP-CMP_kin"/>
</dbReference>
<dbReference type="Pfam" id="PF00406">
    <property type="entry name" value="ADK"/>
    <property type="match status" value="1"/>
</dbReference>
<comment type="caution">
    <text evidence="5">The sequence shown here is derived from an EMBL/GenBank/DDBJ whole genome shotgun (WGS) entry which is preliminary data.</text>
</comment>
<dbReference type="EMBL" id="BLAL01000297">
    <property type="protein sequence ID" value="GET01137.1"/>
    <property type="molecule type" value="Genomic_DNA"/>
</dbReference>